<dbReference type="Gene3D" id="3.40.50.2300">
    <property type="match status" value="1"/>
</dbReference>
<dbReference type="InterPro" id="IPR001867">
    <property type="entry name" value="OmpR/PhoB-type_DNA-bd"/>
</dbReference>
<dbReference type="Pfam" id="PF00072">
    <property type="entry name" value="Response_reg"/>
    <property type="match status" value="1"/>
</dbReference>
<accession>A0ABV0FLA7</accession>
<feature type="modified residue" description="4-aspartylphosphate" evidence="2">
    <location>
        <position position="51"/>
    </location>
</feature>
<dbReference type="InterPro" id="IPR011006">
    <property type="entry name" value="CheY-like_superfamily"/>
</dbReference>
<name>A0ABV0FLA7_9GAMM</name>
<feature type="DNA-binding region" description="OmpR/PhoB-type" evidence="3">
    <location>
        <begin position="124"/>
        <end position="219"/>
    </location>
</feature>
<dbReference type="SMART" id="SM00862">
    <property type="entry name" value="Trans_reg_C"/>
    <property type="match status" value="1"/>
</dbReference>
<dbReference type="CDD" id="cd19934">
    <property type="entry name" value="REC_OmpR_EcPhoP-like"/>
    <property type="match status" value="1"/>
</dbReference>
<proteinExistence type="predicted"/>
<dbReference type="InterPro" id="IPR039420">
    <property type="entry name" value="WalR-like"/>
</dbReference>
<dbReference type="InterPro" id="IPR001789">
    <property type="entry name" value="Sig_transdc_resp-reg_receiver"/>
</dbReference>
<protein>
    <submittedName>
        <fullName evidence="6">Response regulator transcription factor</fullName>
    </submittedName>
</protein>
<evidence type="ECO:0000313" key="7">
    <source>
        <dbReference type="Proteomes" id="UP001477278"/>
    </source>
</evidence>
<feature type="domain" description="OmpR/PhoB-type" evidence="5">
    <location>
        <begin position="124"/>
        <end position="219"/>
    </location>
</feature>
<dbReference type="Pfam" id="PF00486">
    <property type="entry name" value="Trans_reg_C"/>
    <property type="match status" value="1"/>
</dbReference>
<keyword evidence="7" id="KW-1185">Reference proteome</keyword>
<dbReference type="Gene3D" id="6.10.250.690">
    <property type="match status" value="1"/>
</dbReference>
<gene>
    <name evidence="6" type="ORF">ABHN84_04070</name>
</gene>
<dbReference type="PANTHER" id="PTHR48111">
    <property type="entry name" value="REGULATOR OF RPOS"/>
    <property type="match status" value="1"/>
</dbReference>
<dbReference type="PANTHER" id="PTHR48111:SF37">
    <property type="entry name" value="RESPONSE REGULATOR PROTEIN CARR"/>
    <property type="match status" value="1"/>
</dbReference>
<dbReference type="Gene3D" id="1.10.10.10">
    <property type="entry name" value="Winged helix-like DNA-binding domain superfamily/Winged helix DNA-binding domain"/>
    <property type="match status" value="1"/>
</dbReference>
<feature type="domain" description="Response regulatory" evidence="4">
    <location>
        <begin position="2"/>
        <end position="116"/>
    </location>
</feature>
<evidence type="ECO:0000313" key="6">
    <source>
        <dbReference type="EMBL" id="MEO3681465.1"/>
    </source>
</evidence>
<reference evidence="6 7" key="1">
    <citation type="submission" date="2024-05" db="EMBL/GenBank/DDBJ databases">
        <title>Genome sequencing of Marine Estuary Bacteria, Shewanella vesiculosa and S. baltica, and Pseudomonas syringae.</title>
        <authorList>
            <person name="Gurung A."/>
            <person name="Maclea K.S."/>
        </authorList>
    </citation>
    <scope>NUCLEOTIDE SEQUENCE [LARGE SCALE GENOMIC DNA]</scope>
    <source>
        <strain evidence="6 7">1A</strain>
    </source>
</reference>
<sequence>MRLLFIEDDTDLVARLIPALNKAGYAVEHADNGIDGAFLGEEENFEAVILDLGLPGKPGLEVLSQWRRQGLVMPVLILTARDAWHERVDGLKTGADDYLGKPFHVEELLARLEVLIRRHFGRADNVLQHAGVSLDVDKQAVTNCDGEVIELTKIEYRLLHYLMVNPSKIVSKTELSERIYEEEHIKDSNVIEVYVNRLRQRLGKDYIETRRGQGYRLKEQ</sequence>
<organism evidence="6 7">
    <name type="scientific">Shewanella vesiculosa</name>
    <dbReference type="NCBI Taxonomy" id="518738"/>
    <lineage>
        <taxon>Bacteria</taxon>
        <taxon>Pseudomonadati</taxon>
        <taxon>Pseudomonadota</taxon>
        <taxon>Gammaproteobacteria</taxon>
        <taxon>Alteromonadales</taxon>
        <taxon>Shewanellaceae</taxon>
        <taxon>Shewanella</taxon>
    </lineage>
</organism>
<dbReference type="SUPFAM" id="SSF52172">
    <property type="entry name" value="CheY-like"/>
    <property type="match status" value="1"/>
</dbReference>
<dbReference type="PROSITE" id="PS50110">
    <property type="entry name" value="RESPONSE_REGULATORY"/>
    <property type="match status" value="1"/>
</dbReference>
<evidence type="ECO:0000256" key="1">
    <source>
        <dbReference type="ARBA" id="ARBA00023125"/>
    </source>
</evidence>
<dbReference type="InterPro" id="IPR036388">
    <property type="entry name" value="WH-like_DNA-bd_sf"/>
</dbReference>
<evidence type="ECO:0000256" key="2">
    <source>
        <dbReference type="PROSITE-ProRule" id="PRU00169"/>
    </source>
</evidence>
<evidence type="ECO:0000256" key="3">
    <source>
        <dbReference type="PROSITE-ProRule" id="PRU01091"/>
    </source>
</evidence>
<dbReference type="Proteomes" id="UP001477278">
    <property type="component" value="Unassembled WGS sequence"/>
</dbReference>
<evidence type="ECO:0000259" key="5">
    <source>
        <dbReference type="PROSITE" id="PS51755"/>
    </source>
</evidence>
<dbReference type="RefSeq" id="WP_347689649.1">
    <property type="nucleotide sequence ID" value="NZ_JBDPZN010000001.1"/>
</dbReference>
<dbReference type="PROSITE" id="PS51755">
    <property type="entry name" value="OMPR_PHOB"/>
    <property type="match status" value="1"/>
</dbReference>
<dbReference type="EMBL" id="JBDPZN010000001">
    <property type="protein sequence ID" value="MEO3681465.1"/>
    <property type="molecule type" value="Genomic_DNA"/>
</dbReference>
<dbReference type="CDD" id="cd00383">
    <property type="entry name" value="trans_reg_C"/>
    <property type="match status" value="1"/>
</dbReference>
<keyword evidence="1 3" id="KW-0238">DNA-binding</keyword>
<keyword evidence="2" id="KW-0597">Phosphoprotein</keyword>
<dbReference type="SMART" id="SM00448">
    <property type="entry name" value="REC"/>
    <property type="match status" value="1"/>
</dbReference>
<comment type="caution">
    <text evidence="6">The sequence shown here is derived from an EMBL/GenBank/DDBJ whole genome shotgun (WGS) entry which is preliminary data.</text>
</comment>
<dbReference type="SUPFAM" id="SSF46894">
    <property type="entry name" value="C-terminal effector domain of the bipartite response regulators"/>
    <property type="match status" value="1"/>
</dbReference>
<dbReference type="InterPro" id="IPR016032">
    <property type="entry name" value="Sig_transdc_resp-reg_C-effctor"/>
</dbReference>
<evidence type="ECO:0000259" key="4">
    <source>
        <dbReference type="PROSITE" id="PS50110"/>
    </source>
</evidence>